<sequence length="99" mass="10914">MRVPPEFRDRDDTQVAVLDALVGRADDGMTVLELRSGVDATIDEVEDALSELKTAGLIEVEQADGRVRIYPDERAVPDPGEQVDDDPGLLETIRRRLGL</sequence>
<dbReference type="GeneID" id="81210505"/>
<proteinExistence type="predicted"/>
<comment type="caution">
    <text evidence="1">The sequence shown here is derived from an EMBL/GenBank/DDBJ whole genome shotgun (WGS) entry which is preliminary data.</text>
</comment>
<dbReference type="Proteomes" id="UP001596443">
    <property type="component" value="Unassembled WGS sequence"/>
</dbReference>
<dbReference type="SUPFAM" id="SSF46785">
    <property type="entry name" value="Winged helix' DNA-binding domain"/>
    <property type="match status" value="1"/>
</dbReference>
<gene>
    <name evidence="1" type="ORF">ACFQFD_15675</name>
</gene>
<dbReference type="RefSeq" id="WP_284061549.1">
    <property type="nucleotide sequence ID" value="NZ_CP126158.1"/>
</dbReference>
<evidence type="ECO:0000313" key="1">
    <source>
        <dbReference type="EMBL" id="MFC6787387.1"/>
    </source>
</evidence>
<dbReference type="Gene3D" id="1.10.10.10">
    <property type="entry name" value="Winged helix-like DNA-binding domain superfamily/Winged helix DNA-binding domain"/>
    <property type="match status" value="1"/>
</dbReference>
<evidence type="ECO:0000313" key="2">
    <source>
        <dbReference type="Proteomes" id="UP001596443"/>
    </source>
</evidence>
<protein>
    <submittedName>
        <fullName evidence="1">DUF6432 family protein</fullName>
    </submittedName>
</protein>
<reference evidence="1 2" key="1">
    <citation type="journal article" date="2019" name="Int. J. Syst. Evol. Microbiol.">
        <title>The Global Catalogue of Microorganisms (GCM) 10K type strain sequencing project: providing services to taxonomists for standard genome sequencing and annotation.</title>
        <authorList>
            <consortium name="The Broad Institute Genomics Platform"/>
            <consortium name="The Broad Institute Genome Sequencing Center for Infectious Disease"/>
            <person name="Wu L."/>
            <person name="Ma J."/>
        </authorList>
    </citation>
    <scope>NUCLEOTIDE SEQUENCE [LARGE SCALE GENOMIC DNA]</scope>
    <source>
        <strain evidence="1 2">SYNS20</strain>
    </source>
</reference>
<dbReference type="InterPro" id="IPR036388">
    <property type="entry name" value="WH-like_DNA-bd_sf"/>
</dbReference>
<dbReference type="InterPro" id="IPR045490">
    <property type="entry name" value="DUF6432"/>
</dbReference>
<accession>A0ABD5TGB4</accession>
<dbReference type="AlphaFoldDB" id="A0ABD5TGB4"/>
<keyword evidence="2" id="KW-1185">Reference proteome</keyword>
<dbReference type="Pfam" id="PF20024">
    <property type="entry name" value="DUF6432"/>
    <property type="match status" value="1"/>
</dbReference>
<organism evidence="1 2">
    <name type="scientific">Halobaculum halobium</name>
    <dbReference type="NCBI Taxonomy" id="3032281"/>
    <lineage>
        <taxon>Archaea</taxon>
        <taxon>Methanobacteriati</taxon>
        <taxon>Methanobacteriota</taxon>
        <taxon>Stenosarchaea group</taxon>
        <taxon>Halobacteria</taxon>
        <taxon>Halobacteriales</taxon>
        <taxon>Haloferacaceae</taxon>
        <taxon>Halobaculum</taxon>
    </lineage>
</organism>
<dbReference type="EMBL" id="JBHSWX010000012">
    <property type="protein sequence ID" value="MFC6787387.1"/>
    <property type="molecule type" value="Genomic_DNA"/>
</dbReference>
<dbReference type="InterPro" id="IPR036390">
    <property type="entry name" value="WH_DNA-bd_sf"/>
</dbReference>
<name>A0ABD5TGB4_9EURY</name>